<accession>A0A5B7JVK8</accession>
<gene>
    <name evidence="1" type="ORF">E2C01_096427</name>
</gene>
<evidence type="ECO:0000313" key="2">
    <source>
        <dbReference type="Proteomes" id="UP000324222"/>
    </source>
</evidence>
<organism evidence="1 2">
    <name type="scientific">Portunus trituberculatus</name>
    <name type="common">Swimming crab</name>
    <name type="synonym">Neptunus trituberculatus</name>
    <dbReference type="NCBI Taxonomy" id="210409"/>
    <lineage>
        <taxon>Eukaryota</taxon>
        <taxon>Metazoa</taxon>
        <taxon>Ecdysozoa</taxon>
        <taxon>Arthropoda</taxon>
        <taxon>Crustacea</taxon>
        <taxon>Multicrustacea</taxon>
        <taxon>Malacostraca</taxon>
        <taxon>Eumalacostraca</taxon>
        <taxon>Eucarida</taxon>
        <taxon>Decapoda</taxon>
        <taxon>Pleocyemata</taxon>
        <taxon>Brachyura</taxon>
        <taxon>Eubrachyura</taxon>
        <taxon>Portunoidea</taxon>
        <taxon>Portunidae</taxon>
        <taxon>Portuninae</taxon>
        <taxon>Portunus</taxon>
    </lineage>
</organism>
<keyword evidence="2" id="KW-1185">Reference proteome</keyword>
<name>A0A5B7JVK8_PORTR</name>
<reference evidence="1 2" key="1">
    <citation type="submission" date="2019-05" db="EMBL/GenBank/DDBJ databases">
        <title>Another draft genome of Portunus trituberculatus and its Hox gene families provides insights of decapod evolution.</title>
        <authorList>
            <person name="Jeong J.-H."/>
            <person name="Song I."/>
            <person name="Kim S."/>
            <person name="Choi T."/>
            <person name="Kim D."/>
            <person name="Ryu S."/>
            <person name="Kim W."/>
        </authorList>
    </citation>
    <scope>NUCLEOTIDE SEQUENCE [LARGE SCALE GENOMIC DNA]</scope>
    <source>
        <tissue evidence="1">Muscle</tissue>
    </source>
</reference>
<protein>
    <submittedName>
        <fullName evidence="1">Uncharacterized protein</fullName>
    </submittedName>
</protein>
<dbReference type="Proteomes" id="UP000324222">
    <property type="component" value="Unassembled WGS sequence"/>
</dbReference>
<dbReference type="EMBL" id="VSRR010124952">
    <property type="protein sequence ID" value="MPD00921.1"/>
    <property type="molecule type" value="Genomic_DNA"/>
</dbReference>
<evidence type="ECO:0000313" key="1">
    <source>
        <dbReference type="EMBL" id="MPD00921.1"/>
    </source>
</evidence>
<proteinExistence type="predicted"/>
<sequence>MEKVEEKEEEEEKEEDFKLRNFFIYTMWAFHENFWAKEDTFWLYLLSQSPPARKPMPRVRKPNLH</sequence>
<dbReference type="AlphaFoldDB" id="A0A5B7JVK8"/>
<comment type="caution">
    <text evidence="1">The sequence shown here is derived from an EMBL/GenBank/DDBJ whole genome shotgun (WGS) entry which is preliminary data.</text>
</comment>